<keyword evidence="6 11" id="KW-0479">Metal-binding</keyword>
<dbReference type="GO" id="GO:0046872">
    <property type="term" value="F:metal ion binding"/>
    <property type="evidence" value="ECO:0007669"/>
    <property type="project" value="UniProtKB-UniRule"/>
</dbReference>
<accession>A0A6N7LS22</accession>
<dbReference type="PANTHER" id="PTHR30040">
    <property type="entry name" value="THIAMINE BIOSYNTHESIS LIPOPROTEIN APBE"/>
    <property type="match status" value="1"/>
</dbReference>
<keyword evidence="14" id="KW-1185">Reference proteome</keyword>
<feature type="binding site" evidence="12">
    <location>
        <position position="274"/>
    </location>
    <ligand>
        <name>Mg(2+)</name>
        <dbReference type="ChEBI" id="CHEBI:18420"/>
    </ligand>
</feature>
<evidence type="ECO:0000256" key="7">
    <source>
        <dbReference type="ARBA" id="ARBA00022827"/>
    </source>
</evidence>
<evidence type="ECO:0000256" key="4">
    <source>
        <dbReference type="ARBA" id="ARBA00022630"/>
    </source>
</evidence>
<dbReference type="InterPro" id="IPR024932">
    <property type="entry name" value="ApbE"/>
</dbReference>
<dbReference type="InterPro" id="IPR003374">
    <property type="entry name" value="ApbE-like_sf"/>
</dbReference>
<comment type="similarity">
    <text evidence="1 11">Belongs to the ApbE family.</text>
</comment>
<dbReference type="Proteomes" id="UP000469421">
    <property type="component" value="Unassembled WGS sequence"/>
</dbReference>
<dbReference type="Pfam" id="PF02424">
    <property type="entry name" value="ApbE"/>
    <property type="match status" value="1"/>
</dbReference>
<evidence type="ECO:0000256" key="10">
    <source>
        <dbReference type="ARBA" id="ARBA00048540"/>
    </source>
</evidence>
<evidence type="ECO:0000256" key="8">
    <source>
        <dbReference type="ARBA" id="ARBA00022842"/>
    </source>
</evidence>
<evidence type="ECO:0000256" key="9">
    <source>
        <dbReference type="ARBA" id="ARBA00031306"/>
    </source>
</evidence>
<keyword evidence="8 11" id="KW-0460">Magnesium</keyword>
<name>A0A6N7LS22_9GAMM</name>
<proteinExistence type="inferred from homology"/>
<evidence type="ECO:0000256" key="11">
    <source>
        <dbReference type="PIRNR" id="PIRNR006268"/>
    </source>
</evidence>
<evidence type="ECO:0000256" key="5">
    <source>
        <dbReference type="ARBA" id="ARBA00022679"/>
    </source>
</evidence>
<dbReference type="PANTHER" id="PTHR30040:SF2">
    <property type="entry name" value="FAD:PROTEIN FMN TRANSFERASE"/>
    <property type="match status" value="1"/>
</dbReference>
<evidence type="ECO:0000313" key="14">
    <source>
        <dbReference type="Proteomes" id="UP000469421"/>
    </source>
</evidence>
<evidence type="ECO:0000256" key="6">
    <source>
        <dbReference type="ARBA" id="ARBA00022723"/>
    </source>
</evidence>
<evidence type="ECO:0000313" key="13">
    <source>
        <dbReference type="EMBL" id="MQX53083.1"/>
    </source>
</evidence>
<feature type="binding site" evidence="12">
    <location>
        <position position="162"/>
    </location>
    <ligand>
        <name>Mg(2+)</name>
        <dbReference type="ChEBI" id="CHEBI:18420"/>
    </ligand>
</feature>
<dbReference type="AlphaFoldDB" id="A0A6N7LS22"/>
<dbReference type="PIRSF" id="PIRSF006268">
    <property type="entry name" value="ApbE"/>
    <property type="match status" value="1"/>
</dbReference>
<comment type="caution">
    <text evidence="13">The sequence shown here is derived from an EMBL/GenBank/DDBJ whole genome shotgun (WGS) entry which is preliminary data.</text>
</comment>
<keyword evidence="5 11" id="KW-0808">Transferase</keyword>
<dbReference type="Gene3D" id="3.10.520.10">
    <property type="entry name" value="ApbE-like domains"/>
    <property type="match status" value="1"/>
</dbReference>
<keyword evidence="4 11" id="KW-0285">Flavoprotein</keyword>
<keyword evidence="7 11" id="KW-0274">FAD</keyword>
<dbReference type="SUPFAM" id="SSF143631">
    <property type="entry name" value="ApbE-like"/>
    <property type="match status" value="1"/>
</dbReference>
<evidence type="ECO:0000256" key="12">
    <source>
        <dbReference type="PIRSR" id="PIRSR006268-2"/>
    </source>
</evidence>
<comment type="cofactor">
    <cofactor evidence="12">
        <name>Mg(2+)</name>
        <dbReference type="ChEBI" id="CHEBI:18420"/>
    </cofactor>
    <cofactor evidence="12">
        <name>Mn(2+)</name>
        <dbReference type="ChEBI" id="CHEBI:29035"/>
    </cofactor>
    <text evidence="12">Magnesium. Can also use manganese.</text>
</comment>
<gene>
    <name evidence="13" type="ORF">GFN93_07455</name>
</gene>
<sequence>MKQGAAKQGLDIALEQDGPLWRGRFTAMASPCECLVRGVSAREARQLAETVAEEAWRVEHKYSRYRDDNLIAAINAGDERWVSLDDETARLLDFADQCWQLSEGAFDITSGVLRRVWRFDGSDRVPEPEQVAALLPLVGWDKVERQAGQIRLQKGMELDLGGIGKEYAVDSAFQLAGKLTDADLLVNFGGDLVARAASNPWQVGMEGTARPMAGQLQFTSGALATSGDRRRYLLRDGIRYSHVLDPRSGWPVTDAPRAVTVFGQQCTQAGLLSTLALLQGREAEALLREAGVQYWIQWGDDAPVTG</sequence>
<dbReference type="RefSeq" id="WP_153500196.1">
    <property type="nucleotide sequence ID" value="NZ_JBMZXE010000112.1"/>
</dbReference>
<reference evidence="13 14" key="1">
    <citation type="submission" date="2019-10" db="EMBL/GenBank/DDBJ databases">
        <title>Alcanivorax sp.PA15-N-34 draft genome sequence.</title>
        <authorList>
            <person name="Liao X."/>
            <person name="Shao Z."/>
        </authorList>
    </citation>
    <scope>NUCLEOTIDE SEQUENCE [LARGE SCALE GENOMIC DNA]</scope>
    <source>
        <strain evidence="13 14">PA15-N-34</strain>
    </source>
</reference>
<dbReference type="EC" id="2.7.1.180" evidence="2 11"/>
<dbReference type="EMBL" id="WIRE01000001">
    <property type="protein sequence ID" value="MQX53083.1"/>
    <property type="molecule type" value="Genomic_DNA"/>
</dbReference>
<evidence type="ECO:0000256" key="3">
    <source>
        <dbReference type="ARBA" id="ARBA00016337"/>
    </source>
</evidence>
<dbReference type="GO" id="GO:0016740">
    <property type="term" value="F:transferase activity"/>
    <property type="evidence" value="ECO:0007669"/>
    <property type="project" value="UniProtKB-UniRule"/>
</dbReference>
<comment type="catalytic activity">
    <reaction evidence="10 11">
        <text>L-threonyl-[protein] + FAD = FMN-L-threonyl-[protein] + AMP + H(+)</text>
        <dbReference type="Rhea" id="RHEA:36847"/>
        <dbReference type="Rhea" id="RHEA-COMP:11060"/>
        <dbReference type="Rhea" id="RHEA-COMP:11061"/>
        <dbReference type="ChEBI" id="CHEBI:15378"/>
        <dbReference type="ChEBI" id="CHEBI:30013"/>
        <dbReference type="ChEBI" id="CHEBI:57692"/>
        <dbReference type="ChEBI" id="CHEBI:74257"/>
        <dbReference type="ChEBI" id="CHEBI:456215"/>
        <dbReference type="EC" id="2.7.1.180"/>
    </reaction>
</comment>
<protein>
    <recommendedName>
        <fullName evidence="3 11">FAD:protein FMN transferase</fullName>
        <ecNumber evidence="2 11">2.7.1.180</ecNumber>
    </recommendedName>
    <alternativeName>
        <fullName evidence="9 11">Flavin transferase</fullName>
    </alternativeName>
</protein>
<evidence type="ECO:0000256" key="2">
    <source>
        <dbReference type="ARBA" id="ARBA00011955"/>
    </source>
</evidence>
<evidence type="ECO:0000256" key="1">
    <source>
        <dbReference type="ARBA" id="ARBA00008282"/>
    </source>
</evidence>
<organism evidence="13 14">
    <name type="scientific">Alcanivorax sediminis</name>
    <dbReference type="NCBI Taxonomy" id="2663008"/>
    <lineage>
        <taxon>Bacteria</taxon>
        <taxon>Pseudomonadati</taxon>
        <taxon>Pseudomonadota</taxon>
        <taxon>Gammaproteobacteria</taxon>
        <taxon>Oceanospirillales</taxon>
        <taxon>Alcanivoracaceae</taxon>
        <taxon>Alcanivorax</taxon>
    </lineage>
</organism>